<keyword evidence="3" id="KW-0436">Ligase</keyword>
<keyword evidence="2" id="KW-0597">Phosphoprotein</keyword>
<sequence>MDKTTEAVTPTLSQVELDQIWERNASVPDQIQGCVHDLIAEIAARQPEALAVCAWDGNFTYSQLDDISTKLAKRLVSLGATPKSSVPMLFPKSRWTSIAMLAIIKAGCSAIALDGTQPDSRLRSIVQQAQPTTVVASAKYHARASDLAGVPVVQVDDTLLETPELSDATLPQLPHVSPSDIVYISFTSYGTTGQPKGACISHTNVRSAVHYQGKELGFNQESRVFDFAPYSFDVAWSNFLNTLCAGGCLCVASEDDMLTDLSASITAFKATLINITPTVLLTVHPIPPSLKSVLLSGEMPYRENVTQWAGKVRLLNTYGPTECTFKCAFAEISPAQEGRPHLGKGVAFSLWIVDVNDDTRLAPIGTAGELYLEGPLVGQGYLSDPEKTASAFIHDPPWLLAGSTKYPGRRGRLYKTGDLVKYKQDGNLLFVGRKDASQLKIRGQRVEIGDVEHHVRAGLDDALPIIVDVITPLGTDVVSLALFVVAKNHDADYVKSLMDGLAGKLRDVLPVFMIPSAYLPVDEIPVASTGKVDRKRLREFCSGMTWQQIVNLQSTIISSFWVQAVTDENQPIVPFSLLQGTRDHLSVCEDVASICGVEVTDIEDVYPCTPLQEGMLAISAKSEGSRNQTDKADYVSRAVYELPESTDLERFEKAWAKTIMRTPITRTRIVDIPGEGLVQVVLKHSIPLSRFPSIVEFLDHAKHMGLGSPLCRAGIVTGDSSHYFILEMHHAIFDGWVTMLILDALEAAYKETTEKPLIPFQPFMRHVLAADTPDAAAFWQRQLADSEATVFPSPGYLPGQKLNFSHSVSELQWPCSGITPSSVVRSALAVLMASYTNSNDVRFGATVSGRTAPIHGIEHVVGPTIATVPVRVRFDWDQTVLSLQHQIQEQAVEHNQYEQYGLQRIQRIYEEASQFQLLLVVQPACRGSSQSRDGLFAQAKSIVGSAVKASPEQEESDVDSDYSMLSQERPQAPSVPLVTKDGDADSVGMYNSYAMMIICQLEDTGLTLQINFDSGAIKHEAVGRIAAQFEHLIRQLCTEQLAGSKLHSITPVTKHDLGQIWEWNRVVPETVHNSITSLIDERATVEPEALAISSWDKQLTYQQLRGLSTCLAYRLCQEGVGPSSVVVLNFEKSSWLVVCMISALRIGAIALPNSAPTSSQRALEIVETVQPKLVLISDEEDWLHVLEPHETLPSDPALILFTSGSTGAPKSILWNHETLSSNIRAASASFGLTSTSKTFQFAGYEFDVSTVEALATLSVGGTLCIPSEVDRTNRLAGAINDFSANWICLTPSVSESLNPKELPSLTTIVFAGEKLSQKTALKWSENLDSVYNWYGPAEASVATSCLVEKRAWIPGMVGRSSGGLTWLVDPKDRNLLAPIGAVSELCIEGPIVAEYAGRNGTALNEESFFTPSWLASGYEEPKVDGRHGRLYRTGDLVKYDTDGRVVFIGRKHDSQRKLRGQRVELSEIELRVQDYLAGNLEVRVVAEIFCPGGSDKETLALFVSPISPPHTIESITGYLKRTLPVDELEQELTRFLPPYMIPKVYVPIEKIPMNHSGKTDRKRLRQIGSSLTHSHLAAMQPSREAARKPSTATERRLQQLWADIIGIEKDTIHANDNFLRLGGDSITAMRLVASARHQGLALTVAEVFQSPLLEDMAKCIKYDNTEASSQSIAPFSLLGSGVDEAMARGHAARLCSVPESCIADVYSCTALQQGLLALGARKRGQYVSRSVLSLQPDIDAERLSTAWSAMVQKLPLLRTRIVDLPGQGLVQVVLDDLPLRHANDLDSYLREDEEMQIDLGTELCRAAIIDRSFALTIHHCTYDGNNLKMILEELECQYLGQAGLTVTPFQNFIHHINKIDPEEATDFWKQQLSNTEAGQFPVLPSASYTPQANEDLAHAISVEWPRTGVTPSTIIRSAWTILASQYTSASDVIFAVTVSGRQANMKGVENCAGPTISTVPVAISIDWDETIEAFLDRLQRRMIEMTPYEQYGLQNIHRVASDLDPQLIQTLLVVQPVAEGRGLDKDSLLFKARSFASNIDTLGTDPFNNYALQVVCELKPDGMQLRLSFDGGLIDREQMCRMTCQFEKVLQQMCSETMAANKLDTIQTASDTDLDVFWAQNAQLPEGTNTFVQHSIALGAKIQPDSISIDAWDGRFTYEQLDALSTDIAHILVEVEMGAPGSGGRLQSRRRHRVAVTSCTGAADGEGVQEHWRPTRRGLRVACRSSVKARPLLYGRPALATEIPNNNPSNLPVLSMHDPAAILVSSGSTGEPKQVLWSHRTLSSNVKAHGEYLGVHAGTRVFQFASYDFDVSTIESISTLVHTGCLCIPSESERLDGLGATINRFEVEFMNITPSMAKALRPEDLTSLSILVLSGENLVEEDVQRWEGKCPVLNWYGPAEHPATIMVASDDAWHTGVIGQVYSKQPALCWLVEPRNQNRLMPFGTVGEIALEGPLCADGYIGSQAMTQQRFRKNLEFLSVGHGPLYPGRQNLVYCSGDLGRYDSNGNLVYMGRKDAQLKIRGQLVAPEEVETQIRKWLSCADDDLEVVVDAISKDGRNLTLVAYITAQTREQVEKMTSGLNEKLGARLPKYAVPSYYIPVPVIPTNASGKKDRKKLREIGDAYEPPRNASGSQRREPTTTAERALRELWSVAIKMDAEAISANDSFLRVGDSIQAMRLVGMARQQGLVLTVAEIFEHPVLEDMAKLLRNREDVGEDDAVTPFSLLDLNLDHQTARRQAASLCGVGENDIEDLFPCTPLQEGLLALTMKTSGAYTDSKPPGRMFCLTMPILRTRIIDLPGQGLVQAVIREQGYWTNADDLDDYLRKEKESPMGLGSRLMSCAVFEDVSPGKDRKCSYFALTMHHSIYDGLTMPLILETLESLYHGATTLRTCPFQAFVKYTGNETLQPNGAVPTLPTSTYEPKTDSRLTHQIKDVAWRADNATPSTTLRAVFALLCSHYSNSADVVFGTVVAGRKAPVGGIERIAGPTIATVPIRVKLDSGAGVLQLLSAVQGQATDMVPHEQVGLSAIRQISPEAGQACEFQTLLVIQPQDQNVKDSAGLFVSEAEHGKSESNAFDSYALTLLCNLEAGRLALEFRFDSHVISRDTVSRMAQHFEHLLQGLCASELDETLIGDVSLTTDQDLNQIWKWNSEAFESVDGCVQDLITQAARAHPETTAVCAWDGELTYGRLDNISTAMACHLIELGVKRNTIIPLCFEKSMYVPIAVLGVLKAGAAVLLLDSTLPATRLRSIVQQVDPVVVLCSATNEILASQLGDAKTVVLGPESNLMLAPTNSLDHDERAKLSLVEPSDLLYAVFTSGSTGTPKGCLMEHRNFTSAMAYQQQAIQALSSGSRLYDFASYSFDAAVLGILRSLMAGATLCIPSEHERKGDLENSIRRFRTTDIYLTSSTARLVDPQRIPTMQNIYLAGEVVTRDDVSRWMHHANTYVGYGPAECTVGTVWYQVPNTDVPSPLPIGKGAGASTWVVDPKSSERLSPVGARGELYLEGPLVGRGYLGDEEKTSASFIENPTWLLKGSPDGSIAGRHGRLYKTGDLVQYKETDGTLVFVGRKDTQVKLRGQRIELGEVEHHLRQYLAGKFATTTVVAEVVVPVVTGRAALVAFVQLWPSDVSRFNESTGDMEQILQQCLPAYMVPSAWIPVESIPLAASGKTDRKLLREMGAKLTLEQLDGGYGGQEGRLPATELELRLQELWATVLRVPEDKIGANSSFLRLGGDSITAMRLTALARTHGISLTVPDILQKPRLSEMAEVMSDLLPCIDLQNGQVPAFSLLKYVTKDAAVASIASQCDVDTTQIQDAFPCTGIQKSLLSMTAKSDNSYIARFLLPLRECIDIRRFKNAWEDVSRNTAPILRYRIVDVPSEGLVQVQVDEDLTWDACDSVETYLDQDQQRSMSLGEHLTRLAIIENRSDGGPCCILTQHHAIYDGYSVELLLGEVAKAYAGKADKSPVARSRPSSSTCQFAESEAVPFPTLPHEDYRPKADNTVRRHIDGFTWPKRDATASTSSDDVVFGAMVTGRQGSLPGIDRMIAPLINAVPVRVKFDPEQSLDELLHAVQEQSISMIPYEHIELLDIRRLGGGAELGSRFNTLLVVQPAGQKEYVDKDHDGPFRAPPETLSSREGLDDFNPNAVMVMFQLATDSSIDLEISFDSKVIDPAQMERIAAQMEHVIRQLCASSAHKVEDINTVTTQDLAELWKWNATVPATISTCVNDLIGDTMKRQHQDTAVCAWDGNLSYAELDELSHGLALHLVSLGAGAGTIIPLCFEKSMWYPVAALAVMRAGAACLAMDSTQPEARLRSIVQQVNAKLVLSSTSNEASANRLSDSHVIPLDRHHIREYCPSDLDRTTTLPRVSPKDVLYIVFTSGSTGVPKGIVTTHQNFASAATHQAEILNIRHGTRVFDFVSYNFDVSWSNHLQTLIAGGCLCIPSETERRNDIAGAFNRMECDYTYFTPSVARSLEPSTMPGLQTLAMGGEPIRNKEVARWTQAQTIIGIYGAAECAQALSFARLSPETRNNHVGHSYGATTWLVQPGCPDRLAAIGTVAELAIEGPTVSQGYFGDSTRTAAAYIKNPPWLVRGTEEHPGRDGTLYMTGDLLRYNSDGSLDFIGRKDALVKLRGQRIELAEVEYHVQACLRDPGLCDGAAAEIITLQNSNNPILAVFLSVSKEGKTHEEIQSKLVQILDDLERLPDRVPQYTPMEKQLQSLWSSVLQIDPESISAESNFLRIGGESIAAMRLVAAARGQKLSLTVADIFKAPRLSDLALLVKDTTSRKDETHSPPAPFSLLKTDDTTGFLEQYIASFIEGGLQSVKDVIPATDFQEQSVLDALQDPPGRYPHWIFDLPADVDFARLEQACVRLVNHFDILHIVFVHATGRFWQILLSDFMPAYDVIDAGDGDMAALVDSICEEDIKRPRVLGRSFIRFILVKHASGKHKFILRISHAQFDGFSWGSVLETLWSIYKQDSSLPVGPSFSQYIAYSERKRGESQQYWRSRLQGSPIPSWNSCVSDTDAELCNPENRLTLKETIQMPTNLSENGVSVATFFHAACALVLSRQFQTQEIVLGRLVTGRSMLPGHLQNVVGPTMTEVPISISVEADDTVSTIALRLQSQFIQDLAHEAVGMVQLIKNCTDWPDEVKDFGWRTAFQQQEDGEFTFLGRPSSLSFYEGAVPSRIRPEIYATPTKDGGLELEFEGNRKIISEEVVKEVFTGLRVALS</sequence>
<dbReference type="SUPFAM" id="SSF52777">
    <property type="entry name" value="CoA-dependent acyltransferases"/>
    <property type="match status" value="10"/>
</dbReference>
<dbReference type="CDD" id="cd19545">
    <property type="entry name" value="FUM14_C_NRPS-like"/>
    <property type="match status" value="4"/>
</dbReference>
<evidence type="ECO:0000313" key="8">
    <source>
        <dbReference type="Proteomes" id="UP001480595"/>
    </source>
</evidence>
<evidence type="ECO:0000256" key="4">
    <source>
        <dbReference type="ARBA" id="ARBA00029454"/>
    </source>
</evidence>
<dbReference type="PROSITE" id="PS00012">
    <property type="entry name" value="PHOSPHOPANTETHEINE"/>
    <property type="match status" value="3"/>
</dbReference>
<dbReference type="RefSeq" id="XP_066707513.1">
    <property type="nucleotide sequence ID" value="XM_066866810.1"/>
</dbReference>
<dbReference type="InterPro" id="IPR009081">
    <property type="entry name" value="PP-bd_ACP"/>
</dbReference>
<comment type="similarity">
    <text evidence="4">Belongs to the NRP synthetase family.</text>
</comment>
<feature type="domain" description="Carrier" evidence="6">
    <location>
        <begin position="4705"/>
        <end position="4781"/>
    </location>
</feature>
<dbReference type="Pfam" id="PF00550">
    <property type="entry name" value="PP-binding"/>
    <property type="match status" value="4"/>
</dbReference>
<dbReference type="Gene3D" id="3.30.300.30">
    <property type="match status" value="5"/>
</dbReference>
<keyword evidence="1" id="KW-0596">Phosphopantetheine</keyword>
<proteinExistence type="inferred from homology"/>
<organism evidence="7 8">
    <name type="scientific">Apiospora phragmitis</name>
    <dbReference type="NCBI Taxonomy" id="2905665"/>
    <lineage>
        <taxon>Eukaryota</taxon>
        <taxon>Fungi</taxon>
        <taxon>Dikarya</taxon>
        <taxon>Ascomycota</taxon>
        <taxon>Pezizomycotina</taxon>
        <taxon>Sordariomycetes</taxon>
        <taxon>Xylariomycetidae</taxon>
        <taxon>Amphisphaeriales</taxon>
        <taxon>Apiosporaceae</taxon>
        <taxon>Apiospora</taxon>
    </lineage>
</organism>
<evidence type="ECO:0000256" key="3">
    <source>
        <dbReference type="ARBA" id="ARBA00022598"/>
    </source>
</evidence>
<dbReference type="PANTHER" id="PTHR45527:SF3">
    <property type="entry name" value="SIDEROPHORE SYNTHETASE (EUROFUNG)"/>
    <property type="match status" value="1"/>
</dbReference>
<feature type="region of interest" description="Disordered" evidence="5">
    <location>
        <begin position="947"/>
        <end position="980"/>
    </location>
</feature>
<dbReference type="InterPro" id="IPR036736">
    <property type="entry name" value="ACP-like_sf"/>
</dbReference>
<feature type="domain" description="Carrier" evidence="6">
    <location>
        <begin position="3696"/>
        <end position="3772"/>
    </location>
</feature>
<dbReference type="InterPro" id="IPR001242">
    <property type="entry name" value="Condensation_dom"/>
</dbReference>
<dbReference type="Proteomes" id="UP001480595">
    <property type="component" value="Unassembled WGS sequence"/>
</dbReference>
<dbReference type="PROSITE" id="PS00455">
    <property type="entry name" value="AMP_BINDING"/>
    <property type="match status" value="2"/>
</dbReference>
<dbReference type="Pfam" id="PF00668">
    <property type="entry name" value="Condensation"/>
    <property type="match status" value="6"/>
</dbReference>
<dbReference type="InterPro" id="IPR020806">
    <property type="entry name" value="PKS_PP-bd"/>
</dbReference>
<accession>A0ABR1SQM1</accession>
<dbReference type="EMBL" id="JAQQWL010000019">
    <property type="protein sequence ID" value="KAK8036632.1"/>
    <property type="molecule type" value="Genomic_DNA"/>
</dbReference>
<comment type="caution">
    <text evidence="7">The sequence shown here is derived from an EMBL/GenBank/DDBJ whole genome shotgun (WGS) entry which is preliminary data.</text>
</comment>
<dbReference type="Gene3D" id="1.10.1200.10">
    <property type="entry name" value="ACP-like"/>
    <property type="match status" value="4"/>
</dbReference>
<dbReference type="SMART" id="SM01294">
    <property type="entry name" value="PKS_PP_betabranch"/>
    <property type="match status" value="1"/>
</dbReference>
<evidence type="ECO:0000256" key="1">
    <source>
        <dbReference type="ARBA" id="ARBA00022450"/>
    </source>
</evidence>
<dbReference type="InterPro" id="IPR042099">
    <property type="entry name" value="ANL_N_sf"/>
</dbReference>
<dbReference type="InterPro" id="IPR006162">
    <property type="entry name" value="Ppantetheine_attach_site"/>
</dbReference>
<evidence type="ECO:0000256" key="2">
    <source>
        <dbReference type="ARBA" id="ARBA00022553"/>
    </source>
</evidence>
<dbReference type="Pfam" id="PF00501">
    <property type="entry name" value="AMP-binding"/>
    <property type="match status" value="6"/>
</dbReference>
<name>A0ABR1SQM1_9PEZI</name>
<dbReference type="PANTHER" id="PTHR45527">
    <property type="entry name" value="NONRIBOSOMAL PEPTIDE SYNTHETASE"/>
    <property type="match status" value="1"/>
</dbReference>
<dbReference type="InterPro" id="IPR010071">
    <property type="entry name" value="AA_adenyl_dom"/>
</dbReference>
<dbReference type="Gene3D" id="3.30.559.10">
    <property type="entry name" value="Chloramphenicol acetyltransferase-like domain"/>
    <property type="match status" value="5"/>
</dbReference>
<dbReference type="InterPro" id="IPR020845">
    <property type="entry name" value="AMP-binding_CS"/>
</dbReference>
<feature type="domain" description="Carrier" evidence="6">
    <location>
        <begin position="2636"/>
        <end position="2711"/>
    </location>
</feature>
<dbReference type="SMART" id="SM00823">
    <property type="entry name" value="PKS_PP"/>
    <property type="match status" value="4"/>
</dbReference>
<dbReference type="SUPFAM" id="SSF47336">
    <property type="entry name" value="ACP-like"/>
    <property type="match status" value="4"/>
</dbReference>
<reference evidence="7 8" key="1">
    <citation type="submission" date="2023-01" db="EMBL/GenBank/DDBJ databases">
        <title>Analysis of 21 Apiospora genomes using comparative genomics revels a genus with tremendous synthesis potential of carbohydrate active enzymes and secondary metabolites.</title>
        <authorList>
            <person name="Sorensen T."/>
        </authorList>
    </citation>
    <scope>NUCLEOTIDE SEQUENCE [LARGE SCALE GENOMIC DNA]</scope>
    <source>
        <strain evidence="7 8">CBS 135458</strain>
    </source>
</reference>
<gene>
    <name evidence="7" type="ORF">PG994_015403</name>
</gene>
<protein>
    <recommendedName>
        <fullName evidence="6">Carrier domain-containing protein</fullName>
    </recommendedName>
</protein>
<feature type="domain" description="Carrier" evidence="6">
    <location>
        <begin position="1588"/>
        <end position="1664"/>
    </location>
</feature>
<evidence type="ECO:0000313" key="7">
    <source>
        <dbReference type="EMBL" id="KAK8036632.1"/>
    </source>
</evidence>
<feature type="region of interest" description="Disordered" evidence="5">
    <location>
        <begin position="2608"/>
        <end position="2640"/>
    </location>
</feature>
<dbReference type="NCBIfam" id="TIGR01733">
    <property type="entry name" value="AA-adenyl-dom"/>
    <property type="match status" value="1"/>
</dbReference>
<dbReference type="NCBIfam" id="NF003417">
    <property type="entry name" value="PRK04813.1"/>
    <property type="match status" value="6"/>
</dbReference>
<dbReference type="InterPro" id="IPR023213">
    <property type="entry name" value="CAT-like_dom_sf"/>
</dbReference>
<feature type="region of interest" description="Disordered" evidence="5">
    <location>
        <begin position="4115"/>
        <end position="4136"/>
    </location>
</feature>
<dbReference type="InterPro" id="IPR045851">
    <property type="entry name" value="AMP-bd_C_sf"/>
</dbReference>
<dbReference type="InterPro" id="IPR000873">
    <property type="entry name" value="AMP-dep_synth/lig_dom"/>
</dbReference>
<dbReference type="SUPFAM" id="SSF56801">
    <property type="entry name" value="Acetyl-CoA synthetase-like"/>
    <property type="match status" value="5"/>
</dbReference>
<keyword evidence="8" id="KW-1185">Reference proteome</keyword>
<dbReference type="CDD" id="cd05918">
    <property type="entry name" value="A_NRPS_SidN3_like"/>
    <property type="match status" value="4"/>
</dbReference>
<dbReference type="PROSITE" id="PS50075">
    <property type="entry name" value="CARRIER"/>
    <property type="match status" value="4"/>
</dbReference>
<dbReference type="Gene3D" id="3.40.50.12780">
    <property type="entry name" value="N-terminal domain of ligase-like"/>
    <property type="match status" value="5"/>
</dbReference>
<dbReference type="Gene3D" id="3.30.559.30">
    <property type="entry name" value="Nonribosomal peptide synthetase, condensation domain"/>
    <property type="match status" value="5"/>
</dbReference>
<evidence type="ECO:0000259" key="6">
    <source>
        <dbReference type="PROSITE" id="PS50075"/>
    </source>
</evidence>
<dbReference type="GeneID" id="92099875"/>
<evidence type="ECO:0000256" key="5">
    <source>
        <dbReference type="SAM" id="MobiDB-lite"/>
    </source>
</evidence>